<evidence type="ECO:0000313" key="3">
    <source>
        <dbReference type="Proteomes" id="UP001549036"/>
    </source>
</evidence>
<dbReference type="InterPro" id="IPR038727">
    <property type="entry name" value="NadR/Ttd14_AAA_dom"/>
</dbReference>
<name>A0ABV2I3V8_9HYPH</name>
<dbReference type="EMBL" id="JBEPLM010000026">
    <property type="protein sequence ID" value="MET3597591.1"/>
    <property type="molecule type" value="Genomic_DNA"/>
</dbReference>
<protein>
    <submittedName>
        <fullName evidence="2">ATPase</fullName>
    </submittedName>
</protein>
<feature type="domain" description="NadR/Ttd14 AAA" evidence="1">
    <location>
        <begin position="6"/>
        <end position="169"/>
    </location>
</feature>
<dbReference type="InterPro" id="IPR027417">
    <property type="entry name" value="P-loop_NTPase"/>
</dbReference>
<reference evidence="2 3" key="1">
    <citation type="submission" date="2024-06" db="EMBL/GenBank/DDBJ databases">
        <title>Genomic Encyclopedia of Type Strains, Phase IV (KMG-IV): sequencing the most valuable type-strain genomes for metagenomic binning, comparative biology and taxonomic classification.</title>
        <authorList>
            <person name="Goeker M."/>
        </authorList>
    </citation>
    <scope>NUCLEOTIDE SEQUENCE [LARGE SCALE GENOMIC DNA]</scope>
    <source>
        <strain evidence="2 3">DSM 29846</strain>
    </source>
</reference>
<evidence type="ECO:0000259" key="1">
    <source>
        <dbReference type="Pfam" id="PF13521"/>
    </source>
</evidence>
<dbReference type="RefSeq" id="WP_292452460.1">
    <property type="nucleotide sequence ID" value="NZ_JBEPLM010000026.1"/>
</dbReference>
<gene>
    <name evidence="2" type="ORF">ABID26_007017</name>
</gene>
<dbReference type="Proteomes" id="UP001549036">
    <property type="component" value="Unassembled WGS sequence"/>
</dbReference>
<sequence length="180" mass="20119">MCDHLFVVTGGPGSGKTSLIEALALKGIQHMPEAGRAIIQDQVRIEGNALPWADRSAFAELMLGWELRSHREASGMAGPVLMDRSILDVIGYLSLCGLPIPGYAERAARLFRYNRRVFIAPFWDAIFSQDDERKQDKGEAEATYRIMAETYSRLGYDLVHLPLVSIEERAVFVLEHIGNE</sequence>
<accession>A0ABV2I3V8</accession>
<comment type="caution">
    <text evidence="2">The sequence shown here is derived from an EMBL/GenBank/DDBJ whole genome shotgun (WGS) entry which is preliminary data.</text>
</comment>
<evidence type="ECO:0000313" key="2">
    <source>
        <dbReference type="EMBL" id="MET3597591.1"/>
    </source>
</evidence>
<proteinExistence type="predicted"/>
<dbReference type="Pfam" id="PF13521">
    <property type="entry name" value="AAA_28"/>
    <property type="match status" value="1"/>
</dbReference>
<dbReference type="SUPFAM" id="SSF52540">
    <property type="entry name" value="P-loop containing nucleoside triphosphate hydrolases"/>
    <property type="match status" value="1"/>
</dbReference>
<dbReference type="Gene3D" id="3.40.50.300">
    <property type="entry name" value="P-loop containing nucleotide triphosphate hydrolases"/>
    <property type="match status" value="1"/>
</dbReference>
<keyword evidence="3" id="KW-1185">Reference proteome</keyword>
<organism evidence="2 3">
    <name type="scientific">Mesorhizobium shonense</name>
    <dbReference type="NCBI Taxonomy" id="1209948"/>
    <lineage>
        <taxon>Bacteria</taxon>
        <taxon>Pseudomonadati</taxon>
        <taxon>Pseudomonadota</taxon>
        <taxon>Alphaproteobacteria</taxon>
        <taxon>Hyphomicrobiales</taxon>
        <taxon>Phyllobacteriaceae</taxon>
        <taxon>Mesorhizobium</taxon>
    </lineage>
</organism>